<evidence type="ECO:0000313" key="4">
    <source>
        <dbReference type="EMBL" id="SDB13330.1"/>
    </source>
</evidence>
<organism evidence="4 5">
    <name type="scientific">Bauldia litoralis</name>
    <dbReference type="NCBI Taxonomy" id="665467"/>
    <lineage>
        <taxon>Bacteria</taxon>
        <taxon>Pseudomonadati</taxon>
        <taxon>Pseudomonadota</taxon>
        <taxon>Alphaproteobacteria</taxon>
        <taxon>Hyphomicrobiales</taxon>
        <taxon>Kaistiaceae</taxon>
        <taxon>Bauldia</taxon>
    </lineage>
</organism>
<dbReference type="AlphaFoldDB" id="A0A1G6AY77"/>
<dbReference type="PRINTS" id="PR00080">
    <property type="entry name" value="SDRFAMILY"/>
</dbReference>
<dbReference type="RefSeq" id="WP_090875150.1">
    <property type="nucleotide sequence ID" value="NZ_FMXQ01000002.1"/>
</dbReference>
<dbReference type="EMBL" id="FMXQ01000002">
    <property type="protein sequence ID" value="SDB13330.1"/>
    <property type="molecule type" value="Genomic_DNA"/>
</dbReference>
<dbReference type="CDD" id="cd05233">
    <property type="entry name" value="SDR_c"/>
    <property type="match status" value="1"/>
</dbReference>
<dbReference type="SUPFAM" id="SSF51735">
    <property type="entry name" value="NAD(P)-binding Rossmann-fold domains"/>
    <property type="match status" value="1"/>
</dbReference>
<dbReference type="GO" id="GO:0016020">
    <property type="term" value="C:membrane"/>
    <property type="evidence" value="ECO:0007669"/>
    <property type="project" value="TreeGrafter"/>
</dbReference>
<dbReference type="PANTHER" id="PTHR44196:SF1">
    <property type="entry name" value="DEHYDROGENASE_REDUCTASE SDR FAMILY MEMBER 7B"/>
    <property type="match status" value="1"/>
</dbReference>
<reference evidence="4 5" key="1">
    <citation type="submission" date="2016-10" db="EMBL/GenBank/DDBJ databases">
        <authorList>
            <person name="de Groot N.N."/>
        </authorList>
    </citation>
    <scope>NUCLEOTIDE SEQUENCE [LARGE SCALE GENOMIC DNA]</scope>
    <source>
        <strain evidence="4 5">ATCC 35022</strain>
    </source>
</reference>
<protein>
    <submittedName>
        <fullName evidence="4">Ribitol 2-dehydrogenase</fullName>
    </submittedName>
</protein>
<dbReference type="InterPro" id="IPR002347">
    <property type="entry name" value="SDR_fam"/>
</dbReference>
<evidence type="ECO:0000256" key="2">
    <source>
        <dbReference type="ARBA" id="ARBA00023002"/>
    </source>
</evidence>
<evidence type="ECO:0000256" key="3">
    <source>
        <dbReference type="RuleBase" id="RU000363"/>
    </source>
</evidence>
<proteinExistence type="inferred from homology"/>
<dbReference type="PROSITE" id="PS00061">
    <property type="entry name" value="ADH_SHORT"/>
    <property type="match status" value="1"/>
</dbReference>
<comment type="similarity">
    <text evidence="1 3">Belongs to the short-chain dehydrogenases/reductases (SDR) family.</text>
</comment>
<dbReference type="OrthoDB" id="9810734at2"/>
<dbReference type="FunFam" id="3.40.50.720:FF:000047">
    <property type="entry name" value="NADP-dependent L-serine/L-allo-threonine dehydrogenase"/>
    <property type="match status" value="1"/>
</dbReference>
<dbReference type="InterPro" id="IPR020904">
    <property type="entry name" value="Sc_DH/Rdtase_CS"/>
</dbReference>
<gene>
    <name evidence="4" type="ORF">SAMN02982931_01001</name>
</gene>
<evidence type="ECO:0000256" key="1">
    <source>
        <dbReference type="ARBA" id="ARBA00006484"/>
    </source>
</evidence>
<dbReference type="InterPro" id="IPR036291">
    <property type="entry name" value="NAD(P)-bd_dom_sf"/>
</dbReference>
<name>A0A1G6AY77_9HYPH</name>
<keyword evidence="2" id="KW-0560">Oxidoreductase</keyword>
<dbReference type="Pfam" id="PF00106">
    <property type="entry name" value="adh_short"/>
    <property type="match status" value="1"/>
</dbReference>
<dbReference type="Proteomes" id="UP000199071">
    <property type="component" value="Unassembled WGS sequence"/>
</dbReference>
<sequence>MTNDFKGKVMIVTGASSGIGRAVARQFAGLGAQLVLTARSTDKLEALAGEIGGGAFVIPADMTKPAEVDAIAARTLDRFGRVDILFANAGTYISGEIVEDNPDDWDAMILLNVNSVFRLVRGVLPAMIEARSGDVVVTSSISGHQAIHWEPIYSATKHAVQSFVHGVRRQVAPHNVRIGSLAPGMVLNELWGLTDPAEIEARVAAHTGLRSEDVADALHFMLSRPPNATVRDLVLLPQNQDL</sequence>
<accession>A0A1G6AY77</accession>
<dbReference type="PANTHER" id="PTHR44196">
    <property type="entry name" value="DEHYDROGENASE/REDUCTASE SDR FAMILY MEMBER 7B"/>
    <property type="match status" value="1"/>
</dbReference>
<dbReference type="GO" id="GO:0016616">
    <property type="term" value="F:oxidoreductase activity, acting on the CH-OH group of donors, NAD or NADP as acceptor"/>
    <property type="evidence" value="ECO:0007669"/>
    <property type="project" value="UniProtKB-ARBA"/>
</dbReference>
<keyword evidence="5" id="KW-1185">Reference proteome</keyword>
<dbReference type="PRINTS" id="PR00081">
    <property type="entry name" value="GDHRDH"/>
</dbReference>
<evidence type="ECO:0000313" key="5">
    <source>
        <dbReference type="Proteomes" id="UP000199071"/>
    </source>
</evidence>
<dbReference type="Gene3D" id="3.40.50.720">
    <property type="entry name" value="NAD(P)-binding Rossmann-like Domain"/>
    <property type="match status" value="1"/>
</dbReference>
<dbReference type="STRING" id="665467.SAMN02982931_01001"/>